<dbReference type="SMART" id="SM00065">
    <property type="entry name" value="GAF"/>
    <property type="match status" value="2"/>
</dbReference>
<dbReference type="InterPro" id="IPR035965">
    <property type="entry name" value="PAS-like_dom_sf"/>
</dbReference>
<feature type="domain" description="PAS" evidence="12">
    <location>
        <begin position="1132"/>
        <end position="1205"/>
    </location>
</feature>
<evidence type="ECO:0000256" key="8">
    <source>
        <dbReference type="ARBA" id="ARBA00023136"/>
    </source>
</evidence>
<feature type="domain" description="PAC" evidence="13">
    <location>
        <begin position="380"/>
        <end position="432"/>
    </location>
</feature>
<dbReference type="Gene3D" id="3.30.450.20">
    <property type="entry name" value="PAS domain"/>
    <property type="match status" value="8"/>
</dbReference>
<dbReference type="CDD" id="cd00082">
    <property type="entry name" value="HisKA"/>
    <property type="match status" value="1"/>
</dbReference>
<keyword evidence="15" id="KW-1185">Reference proteome</keyword>
<dbReference type="InterPro" id="IPR013655">
    <property type="entry name" value="PAS_fold_3"/>
</dbReference>
<keyword evidence="8" id="KW-0472">Membrane</keyword>
<dbReference type="Pfam" id="PF08448">
    <property type="entry name" value="PAS_4"/>
    <property type="match status" value="5"/>
</dbReference>
<dbReference type="InterPro" id="IPR004358">
    <property type="entry name" value="Sig_transdc_His_kin-like_C"/>
</dbReference>
<dbReference type="Gene3D" id="1.10.287.130">
    <property type="match status" value="1"/>
</dbReference>
<dbReference type="InterPro" id="IPR036097">
    <property type="entry name" value="HisK_dim/P_sf"/>
</dbReference>
<dbReference type="PRINTS" id="PR00344">
    <property type="entry name" value="BCTRLSENSOR"/>
</dbReference>
<dbReference type="SUPFAM" id="SSF47384">
    <property type="entry name" value="Homodimeric domain of signal transducing histidine kinase"/>
    <property type="match status" value="1"/>
</dbReference>
<feature type="domain" description="Histidine kinase" evidence="11">
    <location>
        <begin position="1547"/>
        <end position="1788"/>
    </location>
</feature>
<dbReference type="STRING" id="1925591.BI308_18090"/>
<dbReference type="Pfam" id="PF13185">
    <property type="entry name" value="GAF_2"/>
    <property type="match status" value="1"/>
</dbReference>
<dbReference type="SUPFAM" id="SSF55874">
    <property type="entry name" value="ATPase domain of HSP90 chaperone/DNA topoisomerase II/histidine kinase"/>
    <property type="match status" value="1"/>
</dbReference>
<feature type="domain" description="PAC" evidence="13">
    <location>
        <begin position="507"/>
        <end position="559"/>
    </location>
</feature>
<dbReference type="Gene3D" id="3.30.450.40">
    <property type="match status" value="2"/>
</dbReference>
<dbReference type="InterPro" id="IPR003661">
    <property type="entry name" value="HisK_dim/P_dom"/>
</dbReference>
<evidence type="ECO:0000256" key="1">
    <source>
        <dbReference type="ARBA" id="ARBA00000085"/>
    </source>
</evidence>
<dbReference type="Pfam" id="PF02518">
    <property type="entry name" value="HATPase_c"/>
    <property type="match status" value="1"/>
</dbReference>
<evidence type="ECO:0000256" key="5">
    <source>
        <dbReference type="ARBA" id="ARBA00022679"/>
    </source>
</evidence>
<feature type="domain" description="PAC" evidence="13">
    <location>
        <begin position="767"/>
        <end position="819"/>
    </location>
</feature>
<evidence type="ECO:0000256" key="6">
    <source>
        <dbReference type="ARBA" id="ARBA00022777"/>
    </source>
</evidence>
<feature type="domain" description="PAS" evidence="12">
    <location>
        <begin position="304"/>
        <end position="376"/>
    </location>
</feature>
<evidence type="ECO:0000256" key="2">
    <source>
        <dbReference type="ARBA" id="ARBA00006402"/>
    </source>
</evidence>
<evidence type="ECO:0000256" key="3">
    <source>
        <dbReference type="ARBA" id="ARBA00012438"/>
    </source>
</evidence>
<feature type="domain" description="PAC" evidence="13">
    <location>
        <begin position="1491"/>
        <end position="1543"/>
    </location>
</feature>
<dbReference type="PANTHER" id="PTHR43304:SF1">
    <property type="entry name" value="PAC DOMAIN-CONTAINING PROTEIN"/>
    <property type="match status" value="1"/>
</dbReference>
<reference evidence="14" key="1">
    <citation type="submission" date="2016-10" db="EMBL/GenBank/DDBJ databases">
        <title>CRISPR-Cas defence system in Roseofilum reptotaenium: evidence of a bacteriophage-cyanobacterium arms race in the coral black band disease.</title>
        <authorList>
            <person name="Buerger P."/>
            <person name="Wood-Charlson E.M."/>
            <person name="Weynberg K.D."/>
            <person name="Willis B."/>
            <person name="Van Oppen M.J."/>
        </authorList>
    </citation>
    <scope>NUCLEOTIDE SEQUENCE [LARGE SCALE GENOMIC DNA]</scope>
    <source>
        <strain evidence="14">AO1-A</strain>
    </source>
</reference>
<comment type="catalytic activity">
    <reaction evidence="1">
        <text>ATP + protein L-histidine = ADP + protein N-phospho-L-histidine.</text>
        <dbReference type="EC" id="2.7.13.3"/>
    </reaction>
</comment>
<keyword evidence="6" id="KW-0418">Kinase</keyword>
<dbReference type="PROSITE" id="PS50109">
    <property type="entry name" value="HIS_KIN"/>
    <property type="match status" value="1"/>
</dbReference>
<dbReference type="InterPro" id="IPR003594">
    <property type="entry name" value="HATPase_dom"/>
</dbReference>
<dbReference type="InterPro" id="IPR001610">
    <property type="entry name" value="PAC"/>
</dbReference>
<dbReference type="Gene3D" id="3.30.565.10">
    <property type="entry name" value="Histidine kinase-like ATPase, C-terminal domain"/>
    <property type="match status" value="1"/>
</dbReference>
<dbReference type="InterPro" id="IPR003018">
    <property type="entry name" value="GAF"/>
</dbReference>
<dbReference type="EC" id="2.7.13.3" evidence="3"/>
<comment type="caution">
    <text evidence="14">The sequence shown here is derived from an EMBL/GenBank/DDBJ whole genome shotgun (WGS) entry which is preliminary data.</text>
</comment>
<dbReference type="InterPro" id="IPR000700">
    <property type="entry name" value="PAS-assoc_C"/>
</dbReference>
<dbReference type="Pfam" id="PF08447">
    <property type="entry name" value="PAS_3"/>
    <property type="match status" value="3"/>
</dbReference>
<dbReference type="InterPro" id="IPR005467">
    <property type="entry name" value="His_kinase_dom"/>
</dbReference>
<evidence type="ECO:0000259" key="12">
    <source>
        <dbReference type="PROSITE" id="PS50112"/>
    </source>
</evidence>
<accession>A0A1L9QNB7</accession>
<dbReference type="PROSITE" id="PS50113">
    <property type="entry name" value="PAC"/>
    <property type="match status" value="7"/>
</dbReference>
<keyword evidence="4" id="KW-0597">Phosphoprotein</keyword>
<proteinExistence type="inferred from homology"/>
<name>A0A1L9QNB7_9CYAN</name>
<evidence type="ECO:0000256" key="7">
    <source>
        <dbReference type="ARBA" id="ARBA00023012"/>
    </source>
</evidence>
<dbReference type="NCBIfam" id="TIGR00229">
    <property type="entry name" value="sensory_box"/>
    <property type="match status" value="8"/>
</dbReference>
<keyword evidence="7" id="KW-0902">Two-component regulatory system</keyword>
<dbReference type="SMART" id="SM00388">
    <property type="entry name" value="HisKA"/>
    <property type="match status" value="1"/>
</dbReference>
<dbReference type="Proteomes" id="UP000183940">
    <property type="component" value="Unassembled WGS sequence"/>
</dbReference>
<dbReference type="FunFam" id="3.30.565.10:FF:000006">
    <property type="entry name" value="Sensor histidine kinase WalK"/>
    <property type="match status" value="1"/>
</dbReference>
<evidence type="ECO:0000259" key="13">
    <source>
        <dbReference type="PROSITE" id="PS50113"/>
    </source>
</evidence>
<evidence type="ECO:0000313" key="15">
    <source>
        <dbReference type="Proteomes" id="UP000183940"/>
    </source>
</evidence>
<dbReference type="InterPro" id="IPR036890">
    <property type="entry name" value="HATPase_C_sf"/>
</dbReference>
<feature type="domain" description="PAC" evidence="13">
    <location>
        <begin position="1204"/>
        <end position="1256"/>
    </location>
</feature>
<feature type="domain" description="PAS" evidence="12">
    <location>
        <begin position="433"/>
        <end position="503"/>
    </location>
</feature>
<dbReference type="Pfam" id="PF01590">
    <property type="entry name" value="GAF"/>
    <property type="match status" value="1"/>
</dbReference>
<dbReference type="PANTHER" id="PTHR43304">
    <property type="entry name" value="PHYTOCHROME-LIKE PROTEIN CPH1"/>
    <property type="match status" value="1"/>
</dbReference>
<organism evidence="14 15">
    <name type="scientific">Roseofilum reptotaenium AO1-A</name>
    <dbReference type="NCBI Taxonomy" id="1925591"/>
    <lineage>
        <taxon>Bacteria</taxon>
        <taxon>Bacillati</taxon>
        <taxon>Cyanobacteriota</taxon>
        <taxon>Cyanophyceae</taxon>
        <taxon>Desertifilales</taxon>
        <taxon>Desertifilaceae</taxon>
        <taxon>Roseofilum</taxon>
    </lineage>
</organism>
<dbReference type="CDD" id="cd16922">
    <property type="entry name" value="HATPase_EvgS-ArcB-TorS-like"/>
    <property type="match status" value="1"/>
</dbReference>
<dbReference type="PROSITE" id="PS50112">
    <property type="entry name" value="PAS"/>
    <property type="match status" value="7"/>
</dbReference>
<dbReference type="SUPFAM" id="SSF55781">
    <property type="entry name" value="GAF domain-like"/>
    <property type="match status" value="2"/>
</dbReference>
<dbReference type="PROSITE" id="PS50046">
    <property type="entry name" value="PHYTOCHROME_2"/>
    <property type="match status" value="1"/>
</dbReference>
<dbReference type="GO" id="GO:0000155">
    <property type="term" value="F:phosphorelay sensor kinase activity"/>
    <property type="evidence" value="ECO:0007669"/>
    <property type="project" value="InterPro"/>
</dbReference>
<dbReference type="SMART" id="SM00086">
    <property type="entry name" value="PAC"/>
    <property type="match status" value="6"/>
</dbReference>
<protein>
    <recommendedName>
        <fullName evidence="3">histidine kinase</fullName>
        <ecNumber evidence="3">2.7.13.3</ecNumber>
    </recommendedName>
</protein>
<keyword evidence="5" id="KW-0808">Transferase</keyword>
<dbReference type="FunFam" id="1.10.287.130:FF:000001">
    <property type="entry name" value="Two-component sensor histidine kinase"/>
    <property type="match status" value="1"/>
</dbReference>
<feature type="domain" description="PAS" evidence="12">
    <location>
        <begin position="1417"/>
        <end position="1488"/>
    </location>
</feature>
<feature type="domain" description="PAC" evidence="13">
    <location>
        <begin position="1354"/>
        <end position="1416"/>
    </location>
</feature>
<comment type="similarity">
    <text evidence="2">In the N-terminal section; belongs to the phytochrome family.</text>
</comment>
<dbReference type="Pfam" id="PF00512">
    <property type="entry name" value="HisKA"/>
    <property type="match status" value="1"/>
</dbReference>
<evidence type="ECO:0000313" key="14">
    <source>
        <dbReference type="EMBL" id="OJJ24178.1"/>
    </source>
</evidence>
<dbReference type="SMART" id="SM00387">
    <property type="entry name" value="HATPase_c"/>
    <property type="match status" value="1"/>
</dbReference>
<gene>
    <name evidence="14" type="ORF">BI308_18090</name>
</gene>
<feature type="domain" description="PAS" evidence="12">
    <location>
        <begin position="560"/>
        <end position="632"/>
    </location>
</feature>
<feature type="domain" description="PAS" evidence="12">
    <location>
        <begin position="824"/>
        <end position="869"/>
    </location>
</feature>
<dbReference type="EMBL" id="MLAW01000036">
    <property type="protein sequence ID" value="OJJ24178.1"/>
    <property type="molecule type" value="Genomic_DNA"/>
</dbReference>
<dbReference type="SUPFAM" id="SSF55785">
    <property type="entry name" value="PYP-like sensor domain (PAS domain)"/>
    <property type="match status" value="8"/>
</dbReference>
<dbReference type="InterPro" id="IPR016132">
    <property type="entry name" value="Phyto_chromo_attachment"/>
</dbReference>
<dbReference type="InterPro" id="IPR052162">
    <property type="entry name" value="Sensor_kinase/Photoreceptor"/>
</dbReference>
<evidence type="ECO:0000256" key="9">
    <source>
        <dbReference type="SAM" id="Coils"/>
    </source>
</evidence>
<sequence length="1792" mass="206597">MVFPNYRCNSLEGENRTQASERFRTQLATDAEIHQALSVLQHLMLIIDLNHHEIKVIPTDIQTDWVQLTVQELSREGYLCAMEKAIATQTPQLFQYQLTHTNQLTRSFQAQIYPYAENTVLWVAQTHTSLSPPPSLPSLLAEITLKIRQSLDVESILEITTTEVCKLLQTDRTLILQLQKDGSALVIQESVVPGWMALLGQKIYDPCFRAYDFHYLQGRIGQLNQISTLSKNSCYRDLLDYFQVQSNLVIPIISQDQLWGFIALHQCAHPRHWQSWEIDGIKQLGNQVGIAITQYKILQELRLVAQKLTFHFENSPLAVIEWNHEFRVSQWSPQAEHILGWDFAEVQGQHWSQFPFIFDPDLEEFKESVFSLIDGSQDRQICSYRNLTKTGQVIYCQWYHSVLRDREGNVLSILSLVQDVSDRHKAETALRQSEAHFRITFEQSPIGMSLNNLDGTAVQLNQAYLNLLGYSFAELKKLPLRYFIHPDDLHIDRALYQQLIDRTIDHYTIEKRLINKSKEIVYTLFKVALIHDDNGDPLHLISQVIDISDRQQVEESLRQSEERWQLAIQGNHDGIWDWNVQTNQVFFSPRWKEMLGYSDGEISNDLEEWTDRVHPDDFPWAVRAIRKHFNQETPFYMHEHRLQCKDGSYKWILDRGRALWDEAGNVLRMVGSHTDISDRKQAEQELQQTQNFLQTIIDYLPVAVFVKEGRPDKFGQFKLWNKTCERIFGLTAEQAVGSTDYDWFPWEQADGFVCKDREVLARGEPEEILEERVDSYHLGQRILHTIKVPIYGEEYEPEYLLCISEDITDRKQAEAALRESEARYSSLTNDVLDKSAVGIFILDADFKVVWVNQTLENFFGIHREEIIGRDKRELIRDRIQYFFADPQQFKDTVLDTYDHNTYTKNFECHILPDPDRQERWLEHLSQPIESGLYAGGRIEHYTDISDRKHNEAELHRLNRALHTLSNCNQEIVRSTSETDLIHNICHILVNLGGYRLAWIGYVQQDTQKSITPMAKAGYEEGYLDQLHITWADTERGRGPTGTAVRTGQPCTFQNILTNPHYTPWRTQAKQRGYRSSIALPLKTDQGVFAVLNLYSSQPEAFDASEFQLLCELSEDITYGIIALRTHHAHAESEEKFRQLAENTNDVFWMTTASLDQMLYVSPAYERIWGRTQQSLYQRPQSFIEAIHPSDRPRISAILQSSYTFDLEYRIRQPNGNLRWIWDRGFPIFDANGKVYRRAGIAKDITTRKETEELLRSTNEHLEVRVAQRTAELASANHRLREELEQRQRTETQLRNSHKQYRTLVQNFPQGAVFLFDRQFRYTIADGVGLAAMGLDGDRLEGQLINQVLPADLLQNTEFIYHSALVGQTVATEITYQERTYHYRANPLRNEQGQIFAGMVVMQDITAQKQSKAILEEAERRWRTLLENVRLLVVGLDRQGNIEYVNPFFAELTGYKASEIIGKNWFDTLIPAHACSKVRRAFQAMLTPEGNPHYQHTLLTQSGEEKKIAWNSTQLHNAQGEAIGTMSIGEDITERYAIERMKDEFISVVSHELRTPLTSIHGGLNLLSTGLVDPSSSKGKHVINIAAESAERLVRLVNDILELERLESGKIRLQKQAIAVNELLRLAVEQMQVMASRARVTLVVSEETSGVEFYADLDRMLQVLTNLLSNAIKFSDPGSQVRLTAILGSPSDPISDRQPYCSLPYSPCWDSPHLIFTIEDWGRGIPEDKLESIFERFHQVDASDSRRKGGTGLGLAICRSIVEQHGGRIWVESQLNQGSRFSLCLSIYSQGEG</sequence>
<evidence type="ECO:0000256" key="4">
    <source>
        <dbReference type="ARBA" id="ARBA00022553"/>
    </source>
</evidence>
<dbReference type="CDD" id="cd00130">
    <property type="entry name" value="PAS"/>
    <property type="match status" value="7"/>
</dbReference>
<dbReference type="InterPro" id="IPR013656">
    <property type="entry name" value="PAS_4"/>
</dbReference>
<evidence type="ECO:0000259" key="10">
    <source>
        <dbReference type="PROSITE" id="PS50046"/>
    </source>
</evidence>
<dbReference type="InterPro" id="IPR029016">
    <property type="entry name" value="GAF-like_dom_sf"/>
</dbReference>
<dbReference type="SMART" id="SM00091">
    <property type="entry name" value="PAS"/>
    <property type="match status" value="8"/>
</dbReference>
<dbReference type="InterPro" id="IPR000014">
    <property type="entry name" value="PAS"/>
</dbReference>
<evidence type="ECO:0000259" key="11">
    <source>
        <dbReference type="PROSITE" id="PS50109"/>
    </source>
</evidence>
<feature type="domain" description="Phytochrome chromophore attachment site" evidence="10">
    <location>
        <begin position="152"/>
        <end position="287"/>
    </location>
</feature>
<feature type="domain" description="PAS" evidence="12">
    <location>
        <begin position="689"/>
        <end position="737"/>
    </location>
</feature>
<feature type="domain" description="PAC" evidence="13">
    <location>
        <begin position="636"/>
        <end position="688"/>
    </location>
</feature>
<feature type="coiled-coil region" evidence="9">
    <location>
        <begin position="1272"/>
        <end position="1299"/>
    </location>
</feature>
<keyword evidence="9" id="KW-0175">Coiled coil</keyword>